<keyword evidence="3" id="KW-1185">Reference proteome</keyword>
<protein>
    <submittedName>
        <fullName evidence="2">Pollen-specific leucine-rich repeat extensin-like protein 3</fullName>
    </submittedName>
</protein>
<proteinExistence type="predicted"/>
<name>A0AAX6GW07_IRIPA</name>
<organism evidence="2 3">
    <name type="scientific">Iris pallida</name>
    <name type="common">Sweet iris</name>
    <dbReference type="NCBI Taxonomy" id="29817"/>
    <lineage>
        <taxon>Eukaryota</taxon>
        <taxon>Viridiplantae</taxon>
        <taxon>Streptophyta</taxon>
        <taxon>Embryophyta</taxon>
        <taxon>Tracheophyta</taxon>
        <taxon>Spermatophyta</taxon>
        <taxon>Magnoliopsida</taxon>
        <taxon>Liliopsida</taxon>
        <taxon>Asparagales</taxon>
        <taxon>Iridaceae</taxon>
        <taxon>Iridoideae</taxon>
        <taxon>Irideae</taxon>
        <taxon>Iris</taxon>
    </lineage>
</organism>
<evidence type="ECO:0000256" key="1">
    <source>
        <dbReference type="SAM" id="MobiDB-lite"/>
    </source>
</evidence>
<sequence length="96" mass="10615">MTRPPESIQYNNQRVQPRALKIYTNSNPCLPPSEPSAAYGNSVHRRGPSISSSAPSRTPHLILLLLGSPGRAAQRTVALDQFRPKSLRLPRRTTTN</sequence>
<accession>A0AAX6GW07</accession>
<evidence type="ECO:0000313" key="2">
    <source>
        <dbReference type="EMBL" id="KAJ6832950.1"/>
    </source>
</evidence>
<gene>
    <name evidence="2" type="ORF">M6B38_342445</name>
</gene>
<evidence type="ECO:0000313" key="3">
    <source>
        <dbReference type="Proteomes" id="UP001140949"/>
    </source>
</evidence>
<reference evidence="2" key="2">
    <citation type="submission" date="2023-04" db="EMBL/GenBank/DDBJ databases">
        <authorList>
            <person name="Bruccoleri R.E."/>
            <person name="Oakeley E.J."/>
            <person name="Faust A.-M."/>
            <person name="Dessus-Babus S."/>
            <person name="Altorfer M."/>
            <person name="Burckhardt D."/>
            <person name="Oertli M."/>
            <person name="Naumann U."/>
            <person name="Petersen F."/>
            <person name="Wong J."/>
        </authorList>
    </citation>
    <scope>NUCLEOTIDE SEQUENCE</scope>
    <source>
        <strain evidence="2">GSM-AAB239-AS_SAM_17_03QT</strain>
        <tissue evidence="2">Leaf</tissue>
    </source>
</reference>
<dbReference type="EMBL" id="JANAVB010015600">
    <property type="protein sequence ID" value="KAJ6832950.1"/>
    <property type="molecule type" value="Genomic_DNA"/>
</dbReference>
<comment type="caution">
    <text evidence="2">The sequence shown here is derived from an EMBL/GenBank/DDBJ whole genome shotgun (WGS) entry which is preliminary data.</text>
</comment>
<dbReference type="Proteomes" id="UP001140949">
    <property type="component" value="Unassembled WGS sequence"/>
</dbReference>
<feature type="region of interest" description="Disordered" evidence="1">
    <location>
        <begin position="27"/>
        <end position="56"/>
    </location>
</feature>
<dbReference type="AlphaFoldDB" id="A0AAX6GW07"/>
<reference evidence="2" key="1">
    <citation type="journal article" date="2023" name="GigaByte">
        <title>Genome assembly of the bearded iris, Iris pallida Lam.</title>
        <authorList>
            <person name="Bruccoleri R.E."/>
            <person name="Oakeley E.J."/>
            <person name="Faust A.M.E."/>
            <person name="Altorfer M."/>
            <person name="Dessus-Babus S."/>
            <person name="Burckhardt D."/>
            <person name="Oertli M."/>
            <person name="Naumann U."/>
            <person name="Petersen F."/>
            <person name="Wong J."/>
        </authorList>
    </citation>
    <scope>NUCLEOTIDE SEQUENCE</scope>
    <source>
        <strain evidence="2">GSM-AAB239-AS_SAM_17_03QT</strain>
    </source>
</reference>